<dbReference type="InterPro" id="IPR000626">
    <property type="entry name" value="Ubiquitin-like_dom"/>
</dbReference>
<feature type="transmembrane region" description="Helical" evidence="2">
    <location>
        <begin position="6"/>
        <end position="28"/>
    </location>
</feature>
<name>A0A1B0D302_PHLPP</name>
<evidence type="ECO:0000256" key="2">
    <source>
        <dbReference type="SAM" id="Phobius"/>
    </source>
</evidence>
<feature type="compositionally biased region" description="Polar residues" evidence="1">
    <location>
        <begin position="63"/>
        <end position="84"/>
    </location>
</feature>
<feature type="region of interest" description="Disordered" evidence="1">
    <location>
        <begin position="63"/>
        <end position="109"/>
    </location>
</feature>
<feature type="region of interest" description="Disordered" evidence="1">
    <location>
        <begin position="158"/>
        <end position="210"/>
    </location>
</feature>
<feature type="compositionally biased region" description="Polar residues" evidence="1">
    <location>
        <begin position="181"/>
        <end position="192"/>
    </location>
</feature>
<keyword evidence="2" id="KW-1133">Transmembrane helix</keyword>
<dbReference type="SMART" id="SM00213">
    <property type="entry name" value="UBQ"/>
    <property type="match status" value="1"/>
</dbReference>
<feature type="compositionally biased region" description="Low complexity" evidence="1">
    <location>
        <begin position="160"/>
        <end position="180"/>
    </location>
</feature>
<dbReference type="CDD" id="cd17057">
    <property type="entry name" value="Ubl_TMUB1_like"/>
    <property type="match status" value="1"/>
</dbReference>
<dbReference type="PANTHER" id="PTHR14557:SF5">
    <property type="entry name" value="UBIQUITIN-LIKE DOMAIN-CONTAINING PROTEIN"/>
    <property type="match status" value="1"/>
</dbReference>
<dbReference type="EMBL" id="AJVK01010809">
    <property type="status" value="NOT_ANNOTATED_CDS"/>
    <property type="molecule type" value="Genomic_DNA"/>
</dbReference>
<dbReference type="SUPFAM" id="SSF54236">
    <property type="entry name" value="Ubiquitin-like"/>
    <property type="match status" value="1"/>
</dbReference>
<feature type="compositionally biased region" description="Polar residues" evidence="1">
    <location>
        <begin position="92"/>
        <end position="106"/>
    </location>
</feature>
<proteinExistence type="predicted"/>
<feature type="transmembrane region" description="Helical" evidence="2">
    <location>
        <begin position="363"/>
        <end position="385"/>
    </location>
</feature>
<feature type="region of interest" description="Disordered" evidence="1">
    <location>
        <begin position="292"/>
        <end position="328"/>
    </location>
</feature>
<dbReference type="Proteomes" id="UP000092462">
    <property type="component" value="Unassembled WGS sequence"/>
</dbReference>
<dbReference type="PANTHER" id="PTHR14557">
    <property type="entry name" value="PROTEIN C7ORF21"/>
    <property type="match status" value="1"/>
</dbReference>
<dbReference type="InterPro" id="IPR040352">
    <property type="entry name" value="TMUB1/2"/>
</dbReference>
<dbReference type="PROSITE" id="PS50053">
    <property type="entry name" value="UBIQUITIN_2"/>
    <property type="match status" value="1"/>
</dbReference>
<evidence type="ECO:0000313" key="4">
    <source>
        <dbReference type="Proteomes" id="UP000092462"/>
    </source>
</evidence>
<reference evidence="3" key="1">
    <citation type="submission" date="2022-08" db="UniProtKB">
        <authorList>
            <consortium name="EnsemblMetazoa"/>
        </authorList>
    </citation>
    <scope>IDENTIFICATION</scope>
    <source>
        <strain evidence="3">Israel</strain>
    </source>
</reference>
<organism evidence="3 4">
    <name type="scientific">Phlebotomus papatasi</name>
    <name type="common">Sandfly</name>
    <dbReference type="NCBI Taxonomy" id="29031"/>
    <lineage>
        <taxon>Eukaryota</taxon>
        <taxon>Metazoa</taxon>
        <taxon>Ecdysozoa</taxon>
        <taxon>Arthropoda</taxon>
        <taxon>Hexapoda</taxon>
        <taxon>Insecta</taxon>
        <taxon>Pterygota</taxon>
        <taxon>Neoptera</taxon>
        <taxon>Endopterygota</taxon>
        <taxon>Diptera</taxon>
        <taxon>Nematocera</taxon>
        <taxon>Psychodoidea</taxon>
        <taxon>Psychodidae</taxon>
        <taxon>Phlebotomus</taxon>
        <taxon>Phlebotomus</taxon>
    </lineage>
</organism>
<dbReference type="Pfam" id="PF00240">
    <property type="entry name" value="ubiquitin"/>
    <property type="match status" value="1"/>
</dbReference>
<dbReference type="Gene3D" id="3.10.20.90">
    <property type="entry name" value="Phosphatidylinositol 3-kinase Catalytic Subunit, Chain A, domain 1"/>
    <property type="match status" value="1"/>
</dbReference>
<evidence type="ECO:0000256" key="1">
    <source>
        <dbReference type="SAM" id="MobiDB-lite"/>
    </source>
</evidence>
<dbReference type="EMBL" id="AJVK01010808">
    <property type="status" value="NOT_ANNOTATED_CDS"/>
    <property type="molecule type" value="Genomic_DNA"/>
</dbReference>
<accession>A0A1B0D302</accession>
<dbReference type="AlphaFoldDB" id="A0A1B0D302"/>
<sequence>MSIIVSISDLVTAISVILLLSIVLVFAWKSTNVRELHLSPAFLVIENSRRRLIERIHQFQYQQPHSQASAGRSTSQQSNHSSATEEVELENDSTPADESVSNTPSSLEEDNHHFNVLSEHHERFLSQAEEIIESLEGPDEIIREMDDMTDGIRHRHWRDSGASQAQSVGAGSSPAAASPSDTSTIDNCTNENNENDISEGARDTVAPPEAPPLVADMRIKLKYLDDVQRIVQGRPNEPIGDFKKRNFSVELAANKLVRLVFNGHVLQPDSKTLQACGLFDNCVVHCLIHKKPSSHPQGNTDNGQSASVNGSESAGISQQQQQRNDRSTDNGSGYLFVSLGLLILAIIFTWYCRYQYGSLFTWYSTIGLVTMTVIFLIMIPVMVLINREVPVNT</sequence>
<protein>
    <submittedName>
        <fullName evidence="3">Uncharacterized protein</fullName>
    </submittedName>
</protein>
<keyword evidence="4" id="KW-1185">Reference proteome</keyword>
<feature type="compositionally biased region" description="Polar residues" evidence="1">
    <location>
        <begin position="294"/>
        <end position="322"/>
    </location>
</feature>
<dbReference type="InterPro" id="IPR029071">
    <property type="entry name" value="Ubiquitin-like_domsf"/>
</dbReference>
<keyword evidence="2" id="KW-0812">Transmembrane</keyword>
<dbReference type="VEuPathDB" id="VectorBase:PPAPM1_002587"/>
<evidence type="ECO:0000313" key="3">
    <source>
        <dbReference type="EnsemblMetazoa" id="PPAI001725-PA"/>
    </source>
</evidence>
<dbReference type="VEuPathDB" id="VectorBase:PPAI001725"/>
<dbReference type="GO" id="GO:0036503">
    <property type="term" value="P:ERAD pathway"/>
    <property type="evidence" value="ECO:0007669"/>
    <property type="project" value="InterPro"/>
</dbReference>
<dbReference type="EnsemblMetazoa" id="PPAI001725-RA">
    <property type="protein sequence ID" value="PPAI001725-PA"/>
    <property type="gene ID" value="PPAI001725"/>
</dbReference>
<feature type="transmembrane region" description="Helical" evidence="2">
    <location>
        <begin position="333"/>
        <end position="351"/>
    </location>
</feature>
<keyword evidence="2" id="KW-0472">Membrane</keyword>